<dbReference type="Proteomes" id="UP000460318">
    <property type="component" value="Unassembled WGS sequence"/>
</dbReference>
<reference evidence="1 2" key="1">
    <citation type="submission" date="2019-12" db="EMBL/GenBank/DDBJ databases">
        <title>Paenibacillus sp. nov., an endophytic bacterium isolated from the stem of Dendrobium.</title>
        <authorList>
            <person name="Zhao R."/>
        </authorList>
    </citation>
    <scope>NUCLEOTIDE SEQUENCE [LARGE SCALE GENOMIC DNA]</scope>
    <source>
        <strain evidence="1 2">HJL G12</strain>
    </source>
</reference>
<evidence type="ECO:0000313" key="2">
    <source>
        <dbReference type="Proteomes" id="UP000460318"/>
    </source>
</evidence>
<evidence type="ECO:0000313" key="1">
    <source>
        <dbReference type="EMBL" id="MWV43136.1"/>
    </source>
</evidence>
<dbReference type="AlphaFoldDB" id="A0A7X3IGQ9"/>
<dbReference type="Gene3D" id="2.30.320.10">
    <property type="entry name" value="YwqG-like"/>
    <property type="match status" value="1"/>
</dbReference>
<dbReference type="EMBL" id="WUBI01000001">
    <property type="protein sequence ID" value="MWV43136.1"/>
    <property type="molecule type" value="Genomic_DNA"/>
</dbReference>
<dbReference type="SUPFAM" id="SSF103032">
    <property type="entry name" value="Hypothetical protein YwqG"/>
    <property type="match status" value="1"/>
</dbReference>
<organism evidence="1 2">
    <name type="scientific">Paenibacillus dendrobii</name>
    <dbReference type="NCBI Taxonomy" id="2691084"/>
    <lineage>
        <taxon>Bacteria</taxon>
        <taxon>Bacillati</taxon>
        <taxon>Bacillota</taxon>
        <taxon>Bacilli</taxon>
        <taxon>Bacillales</taxon>
        <taxon>Paenibacillaceae</taxon>
        <taxon>Paenibacillus</taxon>
    </lineage>
</organism>
<proteinExistence type="predicted"/>
<comment type="caution">
    <text evidence="1">The sequence shown here is derived from an EMBL/GenBank/DDBJ whole genome shotgun (WGS) entry which is preliminary data.</text>
</comment>
<dbReference type="RefSeq" id="WP_160496672.1">
    <property type="nucleotide sequence ID" value="NZ_WUBI01000001.1"/>
</dbReference>
<sequence length="432" mass="49700">MTQRIPCKNENCAATILPATAAKTGGICMPCHQEQERQKRQAYIEKHRRTVNLYENVTNPVEILKIMHSRITYDPLIQYVPYPLSKEQLYASLSAEEMVQMQEYALHLLEANNEDEELCRDILASLVCYRNVNIADCLPQLMEKEMYDPGVLYKDASPEVRNRILEQVEWDEENRNLMLLALAWIGDEPIMRKFREWSDNKPDWAEQMYVSPEYYAREAGWELTLTGNRRDLVHDRSFAVTSFRGMPLSGEGSIFFVRKNEASCPWCCGPLTTLMDADTHHPALAYLDLTSERLQVNTCMNCGCYGVIYMEYDAWGQAYWSGVNVIPEYLGDVMPEEYSEGFLPAEPQLTCSFESRSAYYASIWEMSQQSSQLGGHPSWVQDAQYPDCPRCGQSMHFIGQLDGSDLEAYGEGIYYMFICTEDRMTATTYQQS</sequence>
<accession>A0A7X3IGQ9</accession>
<name>A0A7X3IGQ9_9BACL</name>
<protein>
    <submittedName>
        <fullName evidence="1">DUF1963 domain-containing protein</fullName>
    </submittedName>
</protein>
<dbReference type="InterPro" id="IPR035948">
    <property type="entry name" value="YwqG-like_sf"/>
</dbReference>
<gene>
    <name evidence="1" type="ORF">GRF59_05790</name>
</gene>
<keyword evidence="2" id="KW-1185">Reference proteome</keyword>